<dbReference type="Gene3D" id="3.40.50.1860">
    <property type="match status" value="4"/>
</dbReference>
<keyword evidence="2" id="KW-0413">Isomerase</keyword>
<dbReference type="AlphaFoldDB" id="A0A1M6FI74"/>
<gene>
    <name evidence="3" type="ORF">SAMN04488096_106155</name>
</gene>
<evidence type="ECO:0000313" key="3">
    <source>
        <dbReference type="EMBL" id="SHI97356.1"/>
    </source>
</evidence>
<proteinExistence type="inferred from homology"/>
<dbReference type="InterPro" id="IPR015942">
    <property type="entry name" value="Asp/Glu/hydantoin_racemase"/>
</dbReference>
<organism evidence="3 4">
    <name type="scientific">Mesonia phycicola</name>
    <dbReference type="NCBI Taxonomy" id="579105"/>
    <lineage>
        <taxon>Bacteria</taxon>
        <taxon>Pseudomonadati</taxon>
        <taxon>Bacteroidota</taxon>
        <taxon>Flavobacteriia</taxon>
        <taxon>Flavobacteriales</taxon>
        <taxon>Flavobacteriaceae</taxon>
        <taxon>Mesonia</taxon>
    </lineage>
</organism>
<dbReference type="PANTHER" id="PTHR21198">
    <property type="entry name" value="GLUTAMATE RACEMASE"/>
    <property type="match status" value="1"/>
</dbReference>
<reference evidence="3 4" key="1">
    <citation type="submission" date="2016-11" db="EMBL/GenBank/DDBJ databases">
        <authorList>
            <person name="Jaros S."/>
            <person name="Januszkiewicz K."/>
            <person name="Wedrychowicz H."/>
        </authorList>
    </citation>
    <scope>NUCLEOTIDE SEQUENCE [LARGE SCALE GENOMIC DNA]</scope>
    <source>
        <strain evidence="3 4">DSM 21425</strain>
    </source>
</reference>
<dbReference type="PROSITE" id="PS00923">
    <property type="entry name" value="ASP_GLU_RACEMASE_1"/>
    <property type="match status" value="1"/>
</dbReference>
<dbReference type="NCBIfam" id="TIGR00035">
    <property type="entry name" value="asp_race"/>
    <property type="match status" value="1"/>
</dbReference>
<evidence type="ECO:0000313" key="4">
    <source>
        <dbReference type="Proteomes" id="UP000184225"/>
    </source>
</evidence>
<protein>
    <submittedName>
        <fullName evidence="3">Aspartate racemase</fullName>
    </submittedName>
</protein>
<dbReference type="InterPro" id="IPR004380">
    <property type="entry name" value="Asp_race"/>
</dbReference>
<dbReference type="SUPFAM" id="SSF53681">
    <property type="entry name" value="Aspartate/glutamate racemase"/>
    <property type="match status" value="4"/>
</dbReference>
<evidence type="ECO:0000256" key="2">
    <source>
        <dbReference type="ARBA" id="ARBA00023235"/>
    </source>
</evidence>
<dbReference type="PROSITE" id="PS00924">
    <property type="entry name" value="ASP_GLU_RACEMASE_2"/>
    <property type="match status" value="1"/>
</dbReference>
<keyword evidence="4" id="KW-1185">Reference proteome</keyword>
<dbReference type="InterPro" id="IPR018187">
    <property type="entry name" value="Asp/Glu_racemase_AS_1"/>
</dbReference>
<dbReference type="STRING" id="579105.SAMN04488096_106155"/>
<comment type="similarity">
    <text evidence="1">Belongs to the aspartate/glutamate racemases family.</text>
</comment>
<dbReference type="GO" id="GO:0047661">
    <property type="term" value="F:amino-acid racemase activity"/>
    <property type="evidence" value="ECO:0007669"/>
    <property type="project" value="InterPro"/>
</dbReference>
<dbReference type="InterPro" id="IPR001920">
    <property type="entry name" value="Asp/Glu_race"/>
</dbReference>
<evidence type="ECO:0000256" key="1">
    <source>
        <dbReference type="ARBA" id="ARBA00007847"/>
    </source>
</evidence>
<dbReference type="InterPro" id="IPR033134">
    <property type="entry name" value="Asp/Glu_racemase_AS_2"/>
</dbReference>
<dbReference type="Pfam" id="PF01177">
    <property type="entry name" value="Asp_Glu_race"/>
    <property type="match status" value="2"/>
</dbReference>
<name>A0A1M6FI74_9FLAO</name>
<dbReference type="Proteomes" id="UP000184225">
    <property type="component" value="Unassembled WGS sequence"/>
</dbReference>
<sequence>MEKIAVIGGLGTLSGGDLFFKLLKNQEVLNHQNKYHFIFEQQPYRQIESALHEEEDIKSRKFYTFSICKNFEVKEVSKILLPCFASHSFLEELQKETTISIVNIFHAITHHLTSKIEKGAKVGVLTSNFVKESFLLNKHLADYELVFPSNQAKLMDAIYGKTGIKNGNLDGLPLEFVYQACLELKEKGCKVILPCITEISLVVNQLRKRGISIIDVNEVYANYALQIGNVKSQSQPFKLGIVGGVGPSATVDFMNKVILSTPAAKDQDHIKMVVEQNPQIPDRTANLILNETDPTIALFSTCKKLEAAGSNAIAIPCNTAHAFVKEIQAHLNIPIVNMITTTAEFILKNYGKNTKVGLLATTGTVKSNVYLDVLKKYELQVVIPDEVHQNHVMESIYGDLGVKAGYTTGSCKEEIMKGVNYLLAEGAQVIILGCTELPLLFTNTKEINDKDRSVPLIDPTLILAEKVVELATLKD</sequence>
<dbReference type="EMBL" id="FQYY01000006">
    <property type="protein sequence ID" value="SHI97356.1"/>
    <property type="molecule type" value="Genomic_DNA"/>
</dbReference>
<dbReference type="PANTHER" id="PTHR21198:SF7">
    <property type="entry name" value="ASPARTATE-GLUTAMATE RACEMASE FAMILY"/>
    <property type="match status" value="1"/>
</dbReference>
<accession>A0A1M6FI74</accession>